<accession>A0ABS4KT37</accession>
<dbReference type="Gene3D" id="1.10.150.380">
    <property type="entry name" value="GatB domain, N-terminal subdomain"/>
    <property type="match status" value="1"/>
</dbReference>
<evidence type="ECO:0000256" key="10">
    <source>
        <dbReference type="HAMAP-Rule" id="MF_00121"/>
    </source>
</evidence>
<evidence type="ECO:0000256" key="4">
    <source>
        <dbReference type="ARBA" id="ARBA00022741"/>
    </source>
</evidence>
<reference evidence="12 13" key="1">
    <citation type="submission" date="2021-03" db="EMBL/GenBank/DDBJ databases">
        <title>Genomic Encyclopedia of Type Strains, Phase IV (KMG-IV): sequencing the most valuable type-strain genomes for metagenomic binning, comparative biology and taxonomic classification.</title>
        <authorList>
            <person name="Goeker M."/>
        </authorList>
    </citation>
    <scope>NUCLEOTIDE SEQUENCE [LARGE SCALE GENOMIC DNA]</scope>
    <source>
        <strain evidence="12 13">DSM 28783</strain>
    </source>
</reference>
<name>A0ABS4KT37_9CLOT</name>
<keyword evidence="3 10" id="KW-0436">Ligase</keyword>
<comment type="catalytic activity">
    <reaction evidence="8 10">
        <text>L-aspartyl-tRNA(Asn) + L-glutamine + ATP + H2O = L-asparaginyl-tRNA(Asn) + L-glutamate + ADP + phosphate + 2 H(+)</text>
        <dbReference type="Rhea" id="RHEA:14513"/>
        <dbReference type="Rhea" id="RHEA-COMP:9674"/>
        <dbReference type="Rhea" id="RHEA-COMP:9677"/>
        <dbReference type="ChEBI" id="CHEBI:15377"/>
        <dbReference type="ChEBI" id="CHEBI:15378"/>
        <dbReference type="ChEBI" id="CHEBI:29985"/>
        <dbReference type="ChEBI" id="CHEBI:30616"/>
        <dbReference type="ChEBI" id="CHEBI:43474"/>
        <dbReference type="ChEBI" id="CHEBI:58359"/>
        <dbReference type="ChEBI" id="CHEBI:78515"/>
        <dbReference type="ChEBI" id="CHEBI:78516"/>
        <dbReference type="ChEBI" id="CHEBI:456216"/>
    </reaction>
</comment>
<evidence type="ECO:0000256" key="2">
    <source>
        <dbReference type="ARBA" id="ARBA00011123"/>
    </source>
</evidence>
<dbReference type="EMBL" id="JAGGLM010000011">
    <property type="protein sequence ID" value="MBP2033209.1"/>
    <property type="molecule type" value="Genomic_DNA"/>
</dbReference>
<evidence type="ECO:0000256" key="7">
    <source>
        <dbReference type="ARBA" id="ARBA00024799"/>
    </source>
</evidence>
<dbReference type="InterPro" id="IPR006075">
    <property type="entry name" value="Asn/Gln-tRNA_Trfase_suB/E_cat"/>
</dbReference>
<dbReference type="SUPFAM" id="SSF89095">
    <property type="entry name" value="GatB/YqeY motif"/>
    <property type="match status" value="1"/>
</dbReference>
<proteinExistence type="inferred from homology"/>
<dbReference type="HAMAP" id="MF_00121">
    <property type="entry name" value="GatB"/>
    <property type="match status" value="1"/>
</dbReference>
<evidence type="ECO:0000256" key="8">
    <source>
        <dbReference type="ARBA" id="ARBA00047380"/>
    </source>
</evidence>
<protein>
    <recommendedName>
        <fullName evidence="10">Aspartyl/glutamyl-tRNA(Asn/Gln) amidotransferase subunit B</fullName>
        <shortName evidence="10">Asp/Glu-ADT subunit B</shortName>
        <ecNumber evidence="10">6.3.5.-</ecNumber>
    </recommendedName>
</protein>
<keyword evidence="6 10" id="KW-0648">Protein biosynthesis</keyword>
<dbReference type="GO" id="GO:0050567">
    <property type="term" value="F:glutaminyl-tRNA synthase (glutamine-hydrolyzing) activity"/>
    <property type="evidence" value="ECO:0007669"/>
    <property type="project" value="UniProtKB-EC"/>
</dbReference>
<evidence type="ECO:0000313" key="13">
    <source>
        <dbReference type="Proteomes" id="UP001519307"/>
    </source>
</evidence>
<keyword evidence="13" id="KW-1185">Reference proteome</keyword>
<dbReference type="RefSeq" id="WP_209702359.1">
    <property type="nucleotide sequence ID" value="NZ_JAGGLM010000011.1"/>
</dbReference>
<dbReference type="EC" id="6.3.5.-" evidence="10"/>
<dbReference type="PANTHER" id="PTHR11659:SF0">
    <property type="entry name" value="GLUTAMYL-TRNA(GLN) AMIDOTRANSFERASE SUBUNIT B, MITOCHONDRIAL"/>
    <property type="match status" value="1"/>
</dbReference>
<dbReference type="NCBIfam" id="TIGR00133">
    <property type="entry name" value="gatB"/>
    <property type="match status" value="1"/>
</dbReference>
<dbReference type="InterPro" id="IPR014746">
    <property type="entry name" value="Gln_synth/guanido_kin_cat_dom"/>
</dbReference>
<comment type="subunit">
    <text evidence="2 10">Heterotrimer of A, B and C subunits.</text>
</comment>
<dbReference type="SMART" id="SM00845">
    <property type="entry name" value="GatB_Yqey"/>
    <property type="match status" value="1"/>
</dbReference>
<dbReference type="Gene3D" id="1.10.10.410">
    <property type="match status" value="1"/>
</dbReference>
<evidence type="ECO:0000256" key="3">
    <source>
        <dbReference type="ARBA" id="ARBA00022598"/>
    </source>
</evidence>
<evidence type="ECO:0000313" key="12">
    <source>
        <dbReference type="EMBL" id="MBP2033209.1"/>
    </source>
</evidence>
<keyword evidence="5 10" id="KW-0067">ATP-binding</keyword>
<comment type="similarity">
    <text evidence="1 10">Belongs to the GatB/GatE family. GatB subfamily.</text>
</comment>
<dbReference type="Proteomes" id="UP001519307">
    <property type="component" value="Unassembled WGS sequence"/>
</dbReference>
<dbReference type="InterPro" id="IPR042114">
    <property type="entry name" value="GatB_C_1"/>
</dbReference>
<dbReference type="PROSITE" id="PS01234">
    <property type="entry name" value="GATB"/>
    <property type="match status" value="1"/>
</dbReference>
<dbReference type="GO" id="GO:0050566">
    <property type="term" value="F:asparaginyl-tRNA synthase (glutamine-hydrolyzing) activity"/>
    <property type="evidence" value="ECO:0007669"/>
    <property type="project" value="UniProtKB-EC"/>
</dbReference>
<dbReference type="InterPro" id="IPR017959">
    <property type="entry name" value="Asn/Gln-tRNA_amidoTrfase_suB/E"/>
</dbReference>
<dbReference type="InterPro" id="IPR003789">
    <property type="entry name" value="Asn/Gln_tRNA_amidoTrase-B-like"/>
</dbReference>
<dbReference type="InterPro" id="IPR023168">
    <property type="entry name" value="GatB_Yqey_C_2"/>
</dbReference>
<evidence type="ECO:0000256" key="5">
    <source>
        <dbReference type="ARBA" id="ARBA00022840"/>
    </source>
</evidence>
<sequence length="474" mass="53780">MEFESTIGLEVHVELSTNTKIFCGCSTEFGGIPNSHVCPVCLGLPGSIPMINKKVIEYAIKAGLALNCSIANNSRMDRKNFFYPDCPKNYQITQDKFPLCRNGYIEIEGENNKEKKIRIERIHIEEDAAKLIHTENGTLVDYNRSGVPLIEIVSKPDIESPKEATMYLQKLKSILQAIGVSDCKMEQGSLRCDGNISVKEKTCIKLGVRTELKNINSFKALEKAFEYEIKRHIKAIENGEKIERETRRWDDEKGRTSVMRSKEQANDYRYFPDGDLVAIKISDEDVKRIKKTIPELPYEMAERFEKEFKISKYDAAVLTSNLKIADFFENAAKLSGNPKSAANWIMGDMSKFMNEKSISIEDLKFTSSELADLIKLVDSHKISNNIGKKVIEEMFETGESPYDIVNKKGLAQNNNEGEIYEIVKKVILKNPKSVQDYKNGKKKAAKFIIGMIMKETKGNANPEIVNKLVNKELR</sequence>
<dbReference type="Pfam" id="PF02934">
    <property type="entry name" value="GatB_N"/>
    <property type="match status" value="1"/>
</dbReference>
<evidence type="ECO:0000256" key="6">
    <source>
        <dbReference type="ARBA" id="ARBA00022917"/>
    </source>
</evidence>
<gene>
    <name evidence="10" type="primary">gatB</name>
    <name evidence="12" type="ORF">J2Z42_001896</name>
</gene>
<evidence type="ECO:0000256" key="1">
    <source>
        <dbReference type="ARBA" id="ARBA00005306"/>
    </source>
</evidence>
<feature type="domain" description="Asn/Gln amidotransferase" evidence="11">
    <location>
        <begin position="326"/>
        <end position="473"/>
    </location>
</feature>
<dbReference type="InterPro" id="IPR017958">
    <property type="entry name" value="Gln-tRNA_amidoTrfase_suB_CS"/>
</dbReference>
<comment type="catalytic activity">
    <reaction evidence="9 10">
        <text>L-glutamyl-tRNA(Gln) + L-glutamine + ATP + H2O = L-glutaminyl-tRNA(Gln) + L-glutamate + ADP + phosphate + H(+)</text>
        <dbReference type="Rhea" id="RHEA:17521"/>
        <dbReference type="Rhea" id="RHEA-COMP:9681"/>
        <dbReference type="Rhea" id="RHEA-COMP:9684"/>
        <dbReference type="ChEBI" id="CHEBI:15377"/>
        <dbReference type="ChEBI" id="CHEBI:15378"/>
        <dbReference type="ChEBI" id="CHEBI:29985"/>
        <dbReference type="ChEBI" id="CHEBI:30616"/>
        <dbReference type="ChEBI" id="CHEBI:43474"/>
        <dbReference type="ChEBI" id="CHEBI:58359"/>
        <dbReference type="ChEBI" id="CHEBI:78520"/>
        <dbReference type="ChEBI" id="CHEBI:78521"/>
        <dbReference type="ChEBI" id="CHEBI:456216"/>
    </reaction>
</comment>
<organism evidence="12 13">
    <name type="scientific">Clostridium algifaecis</name>
    <dbReference type="NCBI Taxonomy" id="1472040"/>
    <lineage>
        <taxon>Bacteria</taxon>
        <taxon>Bacillati</taxon>
        <taxon>Bacillota</taxon>
        <taxon>Clostridia</taxon>
        <taxon>Eubacteriales</taxon>
        <taxon>Clostridiaceae</taxon>
        <taxon>Clostridium</taxon>
    </lineage>
</organism>
<dbReference type="NCBIfam" id="NF004014">
    <property type="entry name" value="PRK05477.1-4"/>
    <property type="match status" value="1"/>
</dbReference>
<dbReference type="Pfam" id="PF02637">
    <property type="entry name" value="GatB_Yqey"/>
    <property type="match status" value="1"/>
</dbReference>
<dbReference type="PANTHER" id="PTHR11659">
    <property type="entry name" value="GLUTAMYL-TRNA GLN AMIDOTRANSFERASE SUBUNIT B MITOCHONDRIAL AND PROKARYOTIC PET112-RELATED"/>
    <property type="match status" value="1"/>
</dbReference>
<dbReference type="InterPro" id="IPR018027">
    <property type="entry name" value="Asn/Gln_amidotransferase"/>
</dbReference>
<comment type="function">
    <text evidence="7 10">Allows the formation of correctly charged Asn-tRNA(Asn) or Gln-tRNA(Gln) through the transamidation of misacylated Asp-tRNA(Asn) or Glu-tRNA(Gln) in organisms which lack either or both of asparaginyl-tRNA or glutaminyl-tRNA synthetases. The reaction takes place in the presence of glutamine and ATP through an activated phospho-Asp-tRNA(Asn) or phospho-Glu-tRNA(Gln).</text>
</comment>
<dbReference type="InterPro" id="IPR004413">
    <property type="entry name" value="GatB"/>
</dbReference>
<comment type="caution">
    <text evidence="12">The sequence shown here is derived from an EMBL/GenBank/DDBJ whole genome shotgun (WGS) entry which is preliminary data.</text>
</comment>
<evidence type="ECO:0000256" key="9">
    <source>
        <dbReference type="ARBA" id="ARBA00047913"/>
    </source>
</evidence>
<dbReference type="SUPFAM" id="SSF55931">
    <property type="entry name" value="Glutamine synthetase/guanido kinase"/>
    <property type="match status" value="1"/>
</dbReference>
<dbReference type="NCBIfam" id="NF004012">
    <property type="entry name" value="PRK05477.1-2"/>
    <property type="match status" value="1"/>
</dbReference>
<evidence type="ECO:0000259" key="11">
    <source>
        <dbReference type="SMART" id="SM00845"/>
    </source>
</evidence>
<keyword evidence="4 10" id="KW-0547">Nucleotide-binding</keyword>